<reference evidence="2" key="1">
    <citation type="submission" date="2016-10" db="EMBL/GenBank/DDBJ databases">
        <authorList>
            <person name="Varghese N."/>
            <person name="Submissions S."/>
        </authorList>
    </citation>
    <scope>NUCLEOTIDE SEQUENCE [LARGE SCALE GENOMIC DNA]</scope>
    <source>
        <strain evidence="2">CGMCC 1.6199</strain>
    </source>
</reference>
<accession>A0A1G9V1Q0</accession>
<proteinExistence type="predicted"/>
<keyword evidence="2" id="KW-1185">Reference proteome</keyword>
<dbReference type="STRING" id="482461.SAMN05216244_3088"/>
<dbReference type="RefSeq" id="WP_074600172.1">
    <property type="nucleotide sequence ID" value="NZ_FNHF01000004.1"/>
</dbReference>
<organism evidence="1 2">
    <name type="scientific">Sediminibacillus halophilus</name>
    <dbReference type="NCBI Taxonomy" id="482461"/>
    <lineage>
        <taxon>Bacteria</taxon>
        <taxon>Bacillati</taxon>
        <taxon>Bacillota</taxon>
        <taxon>Bacilli</taxon>
        <taxon>Bacillales</taxon>
        <taxon>Bacillaceae</taxon>
        <taxon>Sediminibacillus</taxon>
    </lineage>
</organism>
<gene>
    <name evidence="1" type="ORF">SAMN05216244_3088</name>
</gene>
<dbReference type="AlphaFoldDB" id="A0A1G9V1Q0"/>
<evidence type="ECO:0000313" key="1">
    <source>
        <dbReference type="EMBL" id="SDM65926.1"/>
    </source>
</evidence>
<evidence type="ECO:0000313" key="2">
    <source>
        <dbReference type="Proteomes" id="UP000182347"/>
    </source>
</evidence>
<dbReference type="EMBL" id="FNHF01000004">
    <property type="protein sequence ID" value="SDM65926.1"/>
    <property type="molecule type" value="Genomic_DNA"/>
</dbReference>
<sequence>MSINNVNYLKFYRNGSLLGSNSWESFINYKLLNAEKLRFDCDRSKESKAMLKKIYGEASYTDTLISPQSYVTLYMRYYHSDLLEYNERYKKYIVPNITSLKKQMVNEGIAEKVKTINNQAVWAYFAKMNTIQVHDSMLKFLHAVYTFPNFSSVCHGFNIGRVAKTQDNFIVALYHIYYYFEEREMGSLNSTTCDQLARFLSQNRFNNFVSLNQDEVVSNVQTWLDNYSSFANFIERYYLQDFLEDPDNSCSKPKELWEGIFDGKLLPSKKDFLTSIDFLTNAIKSRGKRIDAANSK</sequence>
<dbReference type="OrthoDB" id="2088453at2"/>
<protein>
    <submittedName>
        <fullName evidence="1">Uncharacterized protein</fullName>
    </submittedName>
</protein>
<name>A0A1G9V1Q0_9BACI</name>
<dbReference type="Proteomes" id="UP000182347">
    <property type="component" value="Unassembled WGS sequence"/>
</dbReference>